<organism evidence="1 2">
    <name type="scientific">Edwardsiella tarda ATCC 23685</name>
    <dbReference type="NCBI Taxonomy" id="500638"/>
    <lineage>
        <taxon>Bacteria</taxon>
        <taxon>Pseudomonadati</taxon>
        <taxon>Pseudomonadota</taxon>
        <taxon>Gammaproteobacteria</taxon>
        <taxon>Enterobacterales</taxon>
        <taxon>Hafniaceae</taxon>
        <taxon>Edwardsiella</taxon>
    </lineage>
</organism>
<sequence length="63" mass="7230">HDSSLSNIDLVLAYNHNMRTNHTYKQIAIHCKSLLTLPFVNVSKFTLCGPEMKFKVNLLDLLK</sequence>
<dbReference type="EMBL" id="ADGK01000229">
    <property type="protein sequence ID" value="EFE22341.1"/>
    <property type="molecule type" value="Genomic_DNA"/>
</dbReference>
<protein>
    <submittedName>
        <fullName evidence="1">Uncharacterized protein</fullName>
    </submittedName>
</protein>
<dbReference type="Proteomes" id="UP000003692">
    <property type="component" value="Unassembled WGS sequence"/>
</dbReference>
<dbReference type="HOGENOM" id="CLU_2872785_0_0_6"/>
<evidence type="ECO:0000313" key="2">
    <source>
        <dbReference type="Proteomes" id="UP000003692"/>
    </source>
</evidence>
<name>D4F7A9_EDWTA</name>
<dbReference type="AlphaFoldDB" id="D4F7A9"/>
<proteinExistence type="predicted"/>
<comment type="caution">
    <text evidence="1">The sequence shown here is derived from an EMBL/GenBank/DDBJ whole genome shotgun (WGS) entry which is preliminary data.</text>
</comment>
<feature type="non-terminal residue" evidence="1">
    <location>
        <position position="1"/>
    </location>
</feature>
<accession>D4F7A9</accession>
<reference evidence="1 2" key="1">
    <citation type="submission" date="2010-02" db="EMBL/GenBank/DDBJ databases">
        <authorList>
            <person name="Weinstock G."/>
            <person name="Sodergren E."/>
            <person name="Clifton S."/>
            <person name="Fulton L."/>
            <person name="Fulton B."/>
            <person name="Courtney L."/>
            <person name="Fronick C."/>
            <person name="Harrison M."/>
            <person name="Strong C."/>
            <person name="Farmer C."/>
            <person name="Delahaunty K."/>
            <person name="Markovic C."/>
            <person name="Hall O."/>
            <person name="Minx P."/>
            <person name="Tomlinson C."/>
            <person name="Mitreva M."/>
            <person name="Nelson J."/>
            <person name="Hou S."/>
            <person name="Wollam A."/>
            <person name="Pepin K.H."/>
            <person name="Johnson M."/>
            <person name="Bhonagiri V."/>
            <person name="Zhang X."/>
            <person name="Suruliraj S."/>
            <person name="Warren W."/>
            <person name="Chinwalla A."/>
            <person name="Mardis E.R."/>
            <person name="Wilson R.K."/>
        </authorList>
    </citation>
    <scope>NUCLEOTIDE SEQUENCE [LARGE SCALE GENOMIC DNA]</scope>
    <source>
        <strain evidence="1 2">ATCC 23685</strain>
    </source>
</reference>
<evidence type="ECO:0000313" key="1">
    <source>
        <dbReference type="EMBL" id="EFE22341.1"/>
    </source>
</evidence>
<gene>
    <name evidence="1" type="ORF">EDWATA_02644</name>
</gene>